<name>A0A8B6GX61_MYTGA</name>
<evidence type="ECO:0000259" key="4">
    <source>
        <dbReference type="PROSITE" id="PS51393"/>
    </source>
</evidence>
<proteinExistence type="predicted"/>
<feature type="domain" description="Lipoxygenase" evidence="4">
    <location>
        <begin position="1"/>
        <end position="373"/>
    </location>
</feature>
<evidence type="ECO:0000313" key="6">
    <source>
        <dbReference type="Proteomes" id="UP000596742"/>
    </source>
</evidence>
<evidence type="ECO:0000256" key="3">
    <source>
        <dbReference type="ARBA" id="ARBA00023002"/>
    </source>
</evidence>
<dbReference type="InterPro" id="IPR000907">
    <property type="entry name" value="LipOase"/>
</dbReference>
<dbReference type="Proteomes" id="UP000596742">
    <property type="component" value="Unassembled WGS sequence"/>
</dbReference>
<comment type="caution">
    <text evidence="5">The sequence shown here is derived from an EMBL/GenBank/DDBJ whole genome shotgun (WGS) entry which is preliminary data.</text>
</comment>
<dbReference type="InterPro" id="IPR013819">
    <property type="entry name" value="LipOase_C"/>
</dbReference>
<dbReference type="Gene3D" id="1.20.245.10">
    <property type="entry name" value="Lipoxygenase-1, Domain 5"/>
    <property type="match status" value="1"/>
</dbReference>
<dbReference type="Pfam" id="PF00305">
    <property type="entry name" value="Lipoxygenase"/>
    <property type="match status" value="1"/>
</dbReference>
<dbReference type="OrthoDB" id="407298at2759"/>
<evidence type="ECO:0000256" key="1">
    <source>
        <dbReference type="ARBA" id="ARBA00022723"/>
    </source>
</evidence>
<evidence type="ECO:0000313" key="5">
    <source>
        <dbReference type="EMBL" id="VDI69843.1"/>
    </source>
</evidence>
<sequence>MTCPLALFHYEEETGRLMPIAIQLFQEPSETNPVFYPSDPEYTWMLAKMWYSLADSTYHQALTHLNFTHLMMEGISVSAKRQLAPSHPIMRLINPHFLYLMAINSLALDKLINVGGFIDRTSNAGLEGHFDIMRKSMEWWRLDQHGNLRTNLQIRGVFDNDSLGDSYYFRDDALLLYDAIELYVRDYVGLYYTNNQLLVNDNEIQSWGTEMVTTRDQGGLGILGVPNNGNFENSEQLVETLTPIIYMCSVGHAAANFQQYDEYGSPFNYPYSLSGKPPQDKTPVTEKTILNTIANKAQLLELMSITKILSDKTTQSLGDFEENLIVDPPAVEIVTNFQTNLANVGRQIDNANRERRHPYMWLHPEHIPNAISI</sequence>
<dbReference type="Gene3D" id="3.10.450.60">
    <property type="match status" value="1"/>
</dbReference>
<dbReference type="InterPro" id="IPR020834">
    <property type="entry name" value="LipOase_CS"/>
</dbReference>
<dbReference type="PROSITE" id="PS51393">
    <property type="entry name" value="LIPOXYGENASE_3"/>
    <property type="match status" value="1"/>
</dbReference>
<protein>
    <submittedName>
        <fullName evidence="5">Arachidonate 5-lipoxygenase</fullName>
        <ecNumber evidence="5">1.13.11.34</ecNumber>
    </submittedName>
</protein>
<dbReference type="GO" id="GO:0046872">
    <property type="term" value="F:metal ion binding"/>
    <property type="evidence" value="ECO:0007669"/>
    <property type="project" value="UniProtKB-KW"/>
</dbReference>
<dbReference type="EMBL" id="UYJE01009089">
    <property type="protein sequence ID" value="VDI69843.1"/>
    <property type="molecule type" value="Genomic_DNA"/>
</dbReference>
<reference evidence="5" key="1">
    <citation type="submission" date="2018-11" db="EMBL/GenBank/DDBJ databases">
        <authorList>
            <person name="Alioto T."/>
            <person name="Alioto T."/>
        </authorList>
    </citation>
    <scope>NUCLEOTIDE SEQUENCE</scope>
</reference>
<organism evidence="5 6">
    <name type="scientific">Mytilus galloprovincialis</name>
    <name type="common">Mediterranean mussel</name>
    <dbReference type="NCBI Taxonomy" id="29158"/>
    <lineage>
        <taxon>Eukaryota</taxon>
        <taxon>Metazoa</taxon>
        <taxon>Spiralia</taxon>
        <taxon>Lophotrochozoa</taxon>
        <taxon>Mollusca</taxon>
        <taxon>Bivalvia</taxon>
        <taxon>Autobranchia</taxon>
        <taxon>Pteriomorphia</taxon>
        <taxon>Mytilida</taxon>
        <taxon>Mytiloidea</taxon>
        <taxon>Mytilidae</taxon>
        <taxon>Mytilinae</taxon>
        <taxon>Mytilus</taxon>
    </lineage>
</organism>
<dbReference type="SUPFAM" id="SSF48484">
    <property type="entry name" value="Lipoxigenase"/>
    <property type="match status" value="1"/>
</dbReference>
<keyword evidence="1" id="KW-0479">Metal-binding</keyword>
<keyword evidence="3 5" id="KW-0560">Oxidoreductase</keyword>
<keyword evidence="2" id="KW-0223">Dioxygenase</keyword>
<evidence type="ECO:0000256" key="2">
    <source>
        <dbReference type="ARBA" id="ARBA00022964"/>
    </source>
</evidence>
<dbReference type="GO" id="GO:0034440">
    <property type="term" value="P:lipid oxidation"/>
    <property type="evidence" value="ECO:0007669"/>
    <property type="project" value="InterPro"/>
</dbReference>
<accession>A0A8B6GX61</accession>
<dbReference type="EC" id="1.13.11.34" evidence="5"/>
<keyword evidence="6" id="KW-1185">Reference proteome</keyword>
<dbReference type="AlphaFoldDB" id="A0A8B6GX61"/>
<dbReference type="PANTHER" id="PTHR11771">
    <property type="entry name" value="LIPOXYGENASE"/>
    <property type="match status" value="1"/>
</dbReference>
<dbReference type="PRINTS" id="PR00087">
    <property type="entry name" value="LIPOXYGENASE"/>
</dbReference>
<dbReference type="InterPro" id="IPR036226">
    <property type="entry name" value="LipOase_C_sf"/>
</dbReference>
<dbReference type="GO" id="GO:0004051">
    <property type="term" value="F:arachidonate 5-lipoxygenase activity"/>
    <property type="evidence" value="ECO:0007669"/>
    <property type="project" value="UniProtKB-EC"/>
</dbReference>
<gene>
    <name evidence="5" type="ORF">MGAL_10B029551</name>
</gene>
<dbReference type="PROSITE" id="PS00081">
    <property type="entry name" value="LIPOXYGENASE_2"/>
    <property type="match status" value="1"/>
</dbReference>